<name>A0A9K3GGE2_9EUKA</name>
<dbReference type="AlphaFoldDB" id="A0A9K3GGE2"/>
<dbReference type="Proteomes" id="UP000265618">
    <property type="component" value="Unassembled WGS sequence"/>
</dbReference>
<keyword evidence="3" id="KW-1185">Reference proteome</keyword>
<feature type="compositionally biased region" description="Basic residues" evidence="1">
    <location>
        <begin position="373"/>
        <end position="393"/>
    </location>
</feature>
<feature type="compositionally biased region" description="Basic residues" evidence="1">
    <location>
        <begin position="443"/>
        <end position="456"/>
    </location>
</feature>
<accession>A0A9K3GGE2</accession>
<feature type="compositionally biased region" description="Acidic residues" evidence="1">
    <location>
        <begin position="132"/>
        <end position="141"/>
    </location>
</feature>
<protein>
    <submittedName>
        <fullName evidence="2">Uncharacterized protein</fullName>
    </submittedName>
</protein>
<evidence type="ECO:0000313" key="2">
    <source>
        <dbReference type="EMBL" id="GIQ81687.1"/>
    </source>
</evidence>
<feature type="compositionally biased region" description="Basic and acidic residues" evidence="1">
    <location>
        <begin position="363"/>
        <end position="372"/>
    </location>
</feature>
<dbReference type="EMBL" id="BDIP01000466">
    <property type="protein sequence ID" value="GIQ81687.1"/>
    <property type="molecule type" value="Genomic_DNA"/>
</dbReference>
<feature type="region of interest" description="Disordered" evidence="1">
    <location>
        <begin position="1"/>
        <end position="29"/>
    </location>
</feature>
<feature type="compositionally biased region" description="Basic and acidic residues" evidence="1">
    <location>
        <begin position="409"/>
        <end position="420"/>
    </location>
</feature>
<gene>
    <name evidence="2" type="ORF">KIPB_002685</name>
</gene>
<proteinExistence type="predicted"/>
<feature type="compositionally biased region" description="Basic and acidic residues" evidence="1">
    <location>
        <begin position="119"/>
        <end position="131"/>
    </location>
</feature>
<feature type="region of interest" description="Disordered" evidence="1">
    <location>
        <begin position="92"/>
        <end position="146"/>
    </location>
</feature>
<evidence type="ECO:0000313" key="3">
    <source>
        <dbReference type="Proteomes" id="UP000265618"/>
    </source>
</evidence>
<reference evidence="2 3" key="1">
    <citation type="journal article" date="2018" name="PLoS ONE">
        <title>The draft genome of Kipferlia bialata reveals reductive genome evolution in fornicate parasites.</title>
        <authorList>
            <person name="Tanifuji G."/>
            <person name="Takabayashi S."/>
            <person name="Kume K."/>
            <person name="Takagi M."/>
            <person name="Nakayama T."/>
            <person name="Kamikawa R."/>
            <person name="Inagaki Y."/>
            <person name="Hashimoto T."/>
        </authorList>
    </citation>
    <scope>NUCLEOTIDE SEQUENCE [LARGE SCALE GENOMIC DNA]</scope>
    <source>
        <strain evidence="2">NY0173</strain>
    </source>
</reference>
<feature type="region of interest" description="Disordered" evidence="1">
    <location>
        <begin position="283"/>
        <end position="478"/>
    </location>
</feature>
<evidence type="ECO:0000256" key="1">
    <source>
        <dbReference type="SAM" id="MobiDB-lite"/>
    </source>
</evidence>
<sequence length="478" mass="53681">MAKEGEGDSIPPKRKSRKPVEPPRGTVHYDTSMFDGYLSRVQDGTAIRLKTDAEEAERAFHVQYMIHAEAHRKTMAAFLNLHLGDPAVTQPVYSDSEGDSDSEALSVPQPEVLDSETESMYRYDTPGRDTDSECTEGDCTQDNDNRERMGFVQLPEGTEIPDVFFQYMDKGALCSIDNCSPPSIKGCDLFFRAVNKAVQEVKGDLIAPHAHLEWSMGGDCAMWKGPHALGVHTQTEATWVTKASLLQCALLFDRKAMKRRLTPQLGYVCNVPWPEVLKREQTPLPWTSPHKGMPAQSLSEAGAGTPVQQVHPPATAPGKRRRSRSDRGAEGLAGVSPSPKRLPVVRAPHKRGESSQKAQTVTTEREREEPSRKHSHRREISRKESKSKRSKRRDRSDDGDSETDCVEPMFRRVRERERLHARTVQVPKRKSVPLTSQGGGRVLRTKASRKRRRNRRPLPDLTGDETTFPTYPEDSEEV</sequence>
<organism evidence="2 3">
    <name type="scientific">Kipferlia bialata</name>
    <dbReference type="NCBI Taxonomy" id="797122"/>
    <lineage>
        <taxon>Eukaryota</taxon>
        <taxon>Metamonada</taxon>
        <taxon>Carpediemonas-like organisms</taxon>
        <taxon>Kipferlia</taxon>
    </lineage>
</organism>
<comment type="caution">
    <text evidence="2">The sequence shown here is derived from an EMBL/GenBank/DDBJ whole genome shotgun (WGS) entry which is preliminary data.</text>
</comment>